<proteinExistence type="predicted"/>
<dbReference type="AlphaFoldDB" id="A0A0D1EK17"/>
<name>A0A0D1EK17_9RHOB</name>
<organism evidence="1 2">
    <name type="scientific">Jannaschia aquimarina</name>
    <dbReference type="NCBI Taxonomy" id="935700"/>
    <lineage>
        <taxon>Bacteria</taxon>
        <taxon>Pseudomonadati</taxon>
        <taxon>Pseudomonadota</taxon>
        <taxon>Alphaproteobacteria</taxon>
        <taxon>Rhodobacterales</taxon>
        <taxon>Roseobacteraceae</taxon>
        <taxon>Jannaschia</taxon>
    </lineage>
</organism>
<dbReference type="EMBL" id="JYFE01000009">
    <property type="protein sequence ID" value="KIT17914.1"/>
    <property type="molecule type" value="Genomic_DNA"/>
</dbReference>
<keyword evidence="2" id="KW-1185">Reference proteome</keyword>
<evidence type="ECO:0000313" key="2">
    <source>
        <dbReference type="Proteomes" id="UP000032232"/>
    </source>
</evidence>
<dbReference type="STRING" id="935700.jaqu_03390"/>
<sequence>MRGSGSAGAAVVAAMAGGGIWWSMTRSEPEIPDIPVATEETSTQSLPPPNTETRDGFLAAYASDFDCAYAARITSGAQAGRLVTMGDRETPLPDLAEAYGSEFGVALTKLDRPVTSQQCPALDLARGLQGREAVQPTLVLDSDTIGSGGTVVGRVAEIRGRTVWLAMVTAEGGVYDLSDRLEPQTDGSALFAFELVADPSAIGQPQILVALASPEPLVGAATASDGTSADVLLPNILAEASEKGAAAEIARFELGG</sequence>
<comment type="caution">
    <text evidence="1">The sequence shown here is derived from an EMBL/GenBank/DDBJ whole genome shotgun (WGS) entry which is preliminary data.</text>
</comment>
<reference evidence="1 2" key="1">
    <citation type="submission" date="2015-02" db="EMBL/GenBank/DDBJ databases">
        <title>Genome Sequence of Jannaschia aquimarina DSM28248, a member of the Roseobacter clade.</title>
        <authorList>
            <person name="Voget S."/>
            <person name="Daniel R."/>
        </authorList>
    </citation>
    <scope>NUCLEOTIDE SEQUENCE [LARGE SCALE GENOMIC DNA]</scope>
    <source>
        <strain evidence="1 2">GSW-M26</strain>
    </source>
</reference>
<dbReference type="PATRIC" id="fig|935700.4.peg.363"/>
<accession>A0A0D1EK17</accession>
<protein>
    <submittedName>
        <fullName evidence="1">Uncharacterized protein</fullName>
    </submittedName>
</protein>
<dbReference type="Proteomes" id="UP000032232">
    <property type="component" value="Unassembled WGS sequence"/>
</dbReference>
<gene>
    <name evidence="1" type="ORF">jaqu_03390</name>
</gene>
<evidence type="ECO:0000313" key="1">
    <source>
        <dbReference type="EMBL" id="KIT17914.1"/>
    </source>
</evidence>